<gene>
    <name evidence="2" type="ORF">PF586_05890</name>
</gene>
<dbReference type="AlphaFoldDB" id="A0AAW5YVD2"/>
<protein>
    <submittedName>
        <fullName evidence="2">Uncharacterized protein</fullName>
    </submittedName>
</protein>
<organism evidence="2 3">
    <name type="scientific">Lactobacillus delbrueckii</name>
    <dbReference type="NCBI Taxonomy" id="1584"/>
    <lineage>
        <taxon>Bacteria</taxon>
        <taxon>Bacillati</taxon>
        <taxon>Bacillota</taxon>
        <taxon>Bacilli</taxon>
        <taxon>Lactobacillales</taxon>
        <taxon>Lactobacillaceae</taxon>
        <taxon>Lactobacillus</taxon>
    </lineage>
</organism>
<evidence type="ECO:0000313" key="3">
    <source>
        <dbReference type="Proteomes" id="UP001210502"/>
    </source>
</evidence>
<keyword evidence="1" id="KW-0472">Membrane</keyword>
<evidence type="ECO:0000256" key="1">
    <source>
        <dbReference type="SAM" id="Phobius"/>
    </source>
</evidence>
<dbReference type="RefSeq" id="WP_271024554.1">
    <property type="nucleotide sequence ID" value="NZ_JAQIEY010000014.1"/>
</dbReference>
<keyword evidence="1" id="KW-1133">Transmembrane helix</keyword>
<accession>A0AAW5YVD2</accession>
<dbReference type="Proteomes" id="UP001210502">
    <property type="component" value="Unassembled WGS sequence"/>
</dbReference>
<evidence type="ECO:0000313" key="2">
    <source>
        <dbReference type="EMBL" id="MDA3767992.1"/>
    </source>
</evidence>
<name>A0AAW5YVD2_9LACO</name>
<keyword evidence="1" id="KW-0812">Transmembrane</keyword>
<sequence>MIRWLIHGFFWLLGNHPIELWLYGGFIFGLTSLIMAQAFEANAKSEFYDEKTLEVLGIAIAAQCATLNGFIEAGELDQNFVYESYINLVQGWK</sequence>
<proteinExistence type="predicted"/>
<comment type="caution">
    <text evidence="2">The sequence shown here is derived from an EMBL/GenBank/DDBJ whole genome shotgun (WGS) entry which is preliminary data.</text>
</comment>
<feature type="transmembrane region" description="Helical" evidence="1">
    <location>
        <begin position="20"/>
        <end position="39"/>
    </location>
</feature>
<reference evidence="2" key="1">
    <citation type="submission" date="2023-01" db="EMBL/GenBank/DDBJ databases">
        <title>Sequencing of the bacterial strains from artisanal fermented milk Matsoni.</title>
        <authorList>
            <person name="Rozman V."/>
            <person name="Accetto T."/>
            <person name="Bogovic Matijasic B."/>
        </authorList>
    </citation>
    <scope>NUCLEOTIDE SEQUENCE</scope>
    <source>
        <strain evidence="2">Lbl333</strain>
    </source>
</reference>
<dbReference type="EMBL" id="JAQIEY010000014">
    <property type="protein sequence ID" value="MDA3767992.1"/>
    <property type="molecule type" value="Genomic_DNA"/>
</dbReference>